<comment type="caution">
    <text evidence="5">Lacks conserved residue(s) required for the propagation of feature annotation.</text>
</comment>
<reference evidence="9 10" key="1">
    <citation type="submission" date="2024-02" db="EMBL/GenBank/DDBJ databases">
        <authorList>
            <person name="Daric V."/>
            <person name="Darras S."/>
        </authorList>
    </citation>
    <scope>NUCLEOTIDE SEQUENCE [LARGE SCALE GENOMIC DNA]</scope>
</reference>
<keyword evidence="7" id="KW-0732">Signal</keyword>
<accession>A0ABP0GLU0</accession>
<evidence type="ECO:0000256" key="2">
    <source>
        <dbReference type="ARBA" id="ARBA00022525"/>
    </source>
</evidence>
<comment type="caution">
    <text evidence="9">The sequence shown here is derived from an EMBL/GenBank/DDBJ whole genome shotgun (WGS) entry which is preliminary data.</text>
</comment>
<sequence>MKIIIAYVVICLASNIEGAAISRTPCLSRLREVREEKQLFGDIVTEPHYYPECENDGVYWKPAQCDHHDQGFCFCVDVETGVPREETKSHFHSKEMLNCDGADVADGEVKLCERQKNKTLEERREWGVRINFLPVCTQDGVSFKALQGDDVGVFCVDTAKGEKIPGTIEYHHSPVKRPISEAVCQAYSDQWQAYMDYIRSTLKVEEDHHDDEEVTAESCLPGFEFQECGCSSSCVPGNHMQLNPVVCKHCRPVCVCPGGTYEWEGSCITVEECLDQTPAEENHEILDIKGELWNEYLEHNPHPIISQYVSGGFQEFSASIEYDPHQNEESPPEPPVEGSDPIALEYQPQVIPHEPHHEIFEGNYVESYEYPEPEVEEFAPEEPFEFVDEEILEEEVSYGPELENSWETDPFVPEEEEPLFPEEEIEVEEEPFIEEEEFPAEPQEEIIPEEEEMINEEEKHLPIEEESISTSIPIDEEEISPSTPTIDPSESGLNLEALREYIEAELSNVGQTPLKKSNS</sequence>
<keyword evidence="4" id="KW-1015">Disulfide bond</keyword>
<keyword evidence="10" id="KW-1185">Reference proteome</keyword>
<feature type="region of interest" description="Disordered" evidence="6">
    <location>
        <begin position="461"/>
        <end position="493"/>
    </location>
</feature>
<dbReference type="EMBL" id="CAWYQH010000119">
    <property type="protein sequence ID" value="CAK8691759.1"/>
    <property type="molecule type" value="Genomic_DNA"/>
</dbReference>
<evidence type="ECO:0000256" key="6">
    <source>
        <dbReference type="SAM" id="MobiDB-lite"/>
    </source>
</evidence>
<name>A0ABP0GLU0_CLALP</name>
<feature type="domain" description="Thyroglobulin type-1" evidence="8">
    <location>
        <begin position="23"/>
        <end position="99"/>
    </location>
</feature>
<keyword evidence="3" id="KW-0677">Repeat</keyword>
<gene>
    <name evidence="9" type="ORF">CVLEPA_LOCUS24520</name>
</gene>
<dbReference type="PANTHER" id="PTHR12352">
    <property type="entry name" value="SECRETED MODULAR CALCIUM-BINDING PROTEIN"/>
    <property type="match status" value="1"/>
</dbReference>
<evidence type="ECO:0000256" key="1">
    <source>
        <dbReference type="ARBA" id="ARBA00004613"/>
    </source>
</evidence>
<feature type="chain" id="PRO_5047514690" description="Thyroglobulin type-1 domain-containing protein" evidence="7">
    <location>
        <begin position="19"/>
        <end position="519"/>
    </location>
</feature>
<feature type="region of interest" description="Disordered" evidence="6">
    <location>
        <begin position="322"/>
        <end position="341"/>
    </location>
</feature>
<dbReference type="SMART" id="SM00211">
    <property type="entry name" value="TY"/>
    <property type="match status" value="2"/>
</dbReference>
<dbReference type="Pfam" id="PF00086">
    <property type="entry name" value="Thyroglobulin_1"/>
    <property type="match status" value="2"/>
</dbReference>
<dbReference type="CDD" id="cd19941">
    <property type="entry name" value="TIL"/>
    <property type="match status" value="1"/>
</dbReference>
<evidence type="ECO:0000313" key="9">
    <source>
        <dbReference type="EMBL" id="CAK8691759.1"/>
    </source>
</evidence>
<dbReference type="PROSITE" id="PS51162">
    <property type="entry name" value="THYROGLOBULIN_1_2"/>
    <property type="match status" value="1"/>
</dbReference>
<feature type="signal peptide" evidence="7">
    <location>
        <begin position="1"/>
        <end position="18"/>
    </location>
</feature>
<dbReference type="Gene3D" id="4.10.800.10">
    <property type="entry name" value="Thyroglobulin type-1"/>
    <property type="match status" value="1"/>
</dbReference>
<evidence type="ECO:0000256" key="7">
    <source>
        <dbReference type="SAM" id="SignalP"/>
    </source>
</evidence>
<dbReference type="PANTHER" id="PTHR12352:SF3">
    <property type="entry name" value="NIDOGEN-2"/>
    <property type="match status" value="1"/>
</dbReference>
<proteinExistence type="predicted"/>
<dbReference type="InterPro" id="IPR051950">
    <property type="entry name" value="Dev_reg/Prot_inhib"/>
</dbReference>
<dbReference type="InterPro" id="IPR000716">
    <property type="entry name" value="Thyroglobulin_1"/>
</dbReference>
<evidence type="ECO:0000256" key="5">
    <source>
        <dbReference type="PROSITE-ProRule" id="PRU00500"/>
    </source>
</evidence>
<evidence type="ECO:0000256" key="4">
    <source>
        <dbReference type="ARBA" id="ARBA00023157"/>
    </source>
</evidence>
<dbReference type="InterPro" id="IPR036857">
    <property type="entry name" value="Thyroglobulin_1_sf"/>
</dbReference>
<organism evidence="9 10">
    <name type="scientific">Clavelina lepadiformis</name>
    <name type="common">Light-bulb sea squirt</name>
    <name type="synonym">Ascidia lepadiformis</name>
    <dbReference type="NCBI Taxonomy" id="159417"/>
    <lineage>
        <taxon>Eukaryota</taxon>
        <taxon>Metazoa</taxon>
        <taxon>Chordata</taxon>
        <taxon>Tunicata</taxon>
        <taxon>Ascidiacea</taxon>
        <taxon>Aplousobranchia</taxon>
        <taxon>Clavelinidae</taxon>
        <taxon>Clavelina</taxon>
    </lineage>
</organism>
<protein>
    <recommendedName>
        <fullName evidence="8">Thyroglobulin type-1 domain-containing protein</fullName>
    </recommendedName>
</protein>
<evidence type="ECO:0000259" key="8">
    <source>
        <dbReference type="PROSITE" id="PS51162"/>
    </source>
</evidence>
<comment type="subcellular location">
    <subcellularLocation>
        <location evidence="1">Secreted</location>
    </subcellularLocation>
</comment>
<keyword evidence="2" id="KW-0964">Secreted</keyword>
<dbReference type="Proteomes" id="UP001642483">
    <property type="component" value="Unassembled WGS sequence"/>
</dbReference>
<evidence type="ECO:0000256" key="3">
    <source>
        <dbReference type="ARBA" id="ARBA00022737"/>
    </source>
</evidence>
<evidence type="ECO:0000313" key="10">
    <source>
        <dbReference type="Proteomes" id="UP001642483"/>
    </source>
</evidence>
<dbReference type="SUPFAM" id="SSF57610">
    <property type="entry name" value="Thyroglobulin type-1 domain"/>
    <property type="match status" value="2"/>
</dbReference>